<feature type="compositionally biased region" description="Acidic residues" evidence="1">
    <location>
        <begin position="57"/>
        <end position="87"/>
    </location>
</feature>
<feature type="compositionally biased region" description="Basic and acidic residues" evidence="1">
    <location>
        <begin position="35"/>
        <end position="49"/>
    </location>
</feature>
<feature type="compositionally biased region" description="Acidic residues" evidence="1">
    <location>
        <begin position="123"/>
        <end position="132"/>
    </location>
</feature>
<dbReference type="Proteomes" id="UP000315995">
    <property type="component" value="Chromosome"/>
</dbReference>
<organism evidence="2 3">
    <name type="scientific">Persicimonas caeni</name>
    <dbReference type="NCBI Taxonomy" id="2292766"/>
    <lineage>
        <taxon>Bacteria</taxon>
        <taxon>Deltaproteobacteria</taxon>
        <taxon>Bradymonadales</taxon>
        <taxon>Bradymonadaceae</taxon>
        <taxon>Persicimonas</taxon>
    </lineage>
</organism>
<feature type="compositionally biased region" description="Low complexity" evidence="1">
    <location>
        <begin position="141"/>
        <end position="152"/>
    </location>
</feature>
<feature type="compositionally biased region" description="Basic and acidic residues" evidence="1">
    <location>
        <begin position="225"/>
        <end position="240"/>
    </location>
</feature>
<evidence type="ECO:0000313" key="3">
    <source>
        <dbReference type="Proteomes" id="UP000315995"/>
    </source>
</evidence>
<evidence type="ECO:0000256" key="1">
    <source>
        <dbReference type="SAM" id="MobiDB-lite"/>
    </source>
</evidence>
<feature type="compositionally biased region" description="Acidic residues" evidence="1">
    <location>
        <begin position="164"/>
        <end position="180"/>
    </location>
</feature>
<dbReference type="EMBL" id="CP041186">
    <property type="protein sequence ID" value="QDG54541.1"/>
    <property type="molecule type" value="Genomic_DNA"/>
</dbReference>
<evidence type="ECO:0000313" key="2">
    <source>
        <dbReference type="EMBL" id="QDG54541.1"/>
    </source>
</evidence>
<reference evidence="2 3" key="1">
    <citation type="submission" date="2019-06" db="EMBL/GenBank/DDBJ databases">
        <title>Persicimonas caeni gen. nov., sp. nov., a predatory bacterium isolated from solar saltern.</title>
        <authorList>
            <person name="Wang S."/>
        </authorList>
    </citation>
    <scope>NUCLEOTIDE SEQUENCE [LARGE SCALE GENOMIC DNA]</scope>
    <source>
        <strain evidence="2 3">YN101</strain>
    </source>
</reference>
<dbReference type="RefSeq" id="WP_141200985.1">
    <property type="nucleotide sequence ID" value="NZ_CP041186.1"/>
</dbReference>
<protein>
    <submittedName>
        <fullName evidence="2">Uncharacterized protein</fullName>
    </submittedName>
</protein>
<proteinExistence type="predicted"/>
<feature type="compositionally biased region" description="Acidic residues" evidence="1">
    <location>
        <begin position="187"/>
        <end position="199"/>
    </location>
</feature>
<feature type="compositionally biased region" description="Basic and acidic residues" evidence="1">
    <location>
        <begin position="200"/>
        <end position="209"/>
    </location>
</feature>
<gene>
    <name evidence="2" type="ORF">FIV42_28490</name>
</gene>
<dbReference type="AlphaFoldDB" id="A0A4Y6Q1R3"/>
<feature type="region of interest" description="Disordered" evidence="1">
    <location>
        <begin position="32"/>
        <end position="273"/>
    </location>
</feature>
<feature type="compositionally biased region" description="Pro residues" evidence="1">
    <location>
        <begin position="113"/>
        <end position="122"/>
    </location>
</feature>
<name>A0A4Y6Q1R3_PERCE</name>
<accession>A0A5B8YCS4</accession>
<sequence>MRDFLTSTTGVMAAVLLVLVAVGIWAIFAEDDPEQAQRYDDATQVEEPRAVGGGPIEGDESQTDGEEPDTEPDTEPDELDEPDLETPEADREPSTEEPDEYDPQIDPQQPMSEPQPPGPPPDEVPEGADADQEAAFRADTAPEAEVIAVEPADSPSPREGGGPLDDEQTGDEQTADENDEDARAIEEEQTEEPPEEDQGGTEHLDEGRTTEPTQPQQVEDLMEQLQREESGGQVDPDRRAPIPPPSESPSADEPMIDRPSLRSAPRPSRPGEE</sequence>
<accession>A0A4Y6Q1R3</accession>
<keyword evidence="3" id="KW-1185">Reference proteome</keyword>